<sequence length="75" mass="8191">MCSLSSISYNSTQHGAAESLAHEIELFVAAPIAGKLELPCKQEQKISIIVLTITNNHFPTNNTPTTIPYLPRLRG</sequence>
<dbReference type="AlphaFoldDB" id="G2YU15"/>
<dbReference type="HOGENOM" id="CLU_2670811_0_0_1"/>
<name>G2YU15_BOTF4</name>
<organism evidence="1 2">
    <name type="scientific">Botryotinia fuckeliana (strain T4)</name>
    <name type="common">Noble rot fungus</name>
    <name type="synonym">Botrytis cinerea</name>
    <dbReference type="NCBI Taxonomy" id="999810"/>
    <lineage>
        <taxon>Eukaryota</taxon>
        <taxon>Fungi</taxon>
        <taxon>Dikarya</taxon>
        <taxon>Ascomycota</taxon>
        <taxon>Pezizomycotina</taxon>
        <taxon>Leotiomycetes</taxon>
        <taxon>Helotiales</taxon>
        <taxon>Sclerotiniaceae</taxon>
        <taxon>Botrytis</taxon>
    </lineage>
</organism>
<accession>G2YU15</accession>
<evidence type="ECO:0000313" key="1">
    <source>
        <dbReference type="EMBL" id="CCD55113.1"/>
    </source>
</evidence>
<protein>
    <submittedName>
        <fullName evidence="1">Uncharacterized protein</fullName>
    </submittedName>
</protein>
<reference evidence="2" key="1">
    <citation type="journal article" date="2011" name="PLoS Genet.">
        <title>Genomic analysis of the necrotrophic fungal pathogens Sclerotinia sclerotiorum and Botrytis cinerea.</title>
        <authorList>
            <person name="Amselem J."/>
            <person name="Cuomo C.A."/>
            <person name="van Kan J.A."/>
            <person name="Viaud M."/>
            <person name="Benito E.P."/>
            <person name="Couloux A."/>
            <person name="Coutinho P.M."/>
            <person name="de Vries R.P."/>
            <person name="Dyer P.S."/>
            <person name="Fillinger S."/>
            <person name="Fournier E."/>
            <person name="Gout L."/>
            <person name="Hahn M."/>
            <person name="Kohn L."/>
            <person name="Lapalu N."/>
            <person name="Plummer K.M."/>
            <person name="Pradier J.M."/>
            <person name="Quevillon E."/>
            <person name="Sharon A."/>
            <person name="Simon A."/>
            <person name="ten Have A."/>
            <person name="Tudzynski B."/>
            <person name="Tudzynski P."/>
            <person name="Wincker P."/>
            <person name="Andrew M."/>
            <person name="Anthouard V."/>
            <person name="Beever R.E."/>
            <person name="Beffa R."/>
            <person name="Benoit I."/>
            <person name="Bouzid O."/>
            <person name="Brault B."/>
            <person name="Chen Z."/>
            <person name="Choquer M."/>
            <person name="Collemare J."/>
            <person name="Cotton P."/>
            <person name="Danchin E.G."/>
            <person name="Da Silva C."/>
            <person name="Gautier A."/>
            <person name="Giraud C."/>
            <person name="Giraud T."/>
            <person name="Gonzalez C."/>
            <person name="Grossetete S."/>
            <person name="Guldener U."/>
            <person name="Henrissat B."/>
            <person name="Howlett B.J."/>
            <person name="Kodira C."/>
            <person name="Kretschmer M."/>
            <person name="Lappartient A."/>
            <person name="Leroch M."/>
            <person name="Levis C."/>
            <person name="Mauceli E."/>
            <person name="Neuveglise C."/>
            <person name="Oeser B."/>
            <person name="Pearson M."/>
            <person name="Poulain J."/>
            <person name="Poussereau N."/>
            <person name="Quesneville H."/>
            <person name="Rascle C."/>
            <person name="Schumacher J."/>
            <person name="Segurens B."/>
            <person name="Sexton A."/>
            <person name="Silva E."/>
            <person name="Sirven C."/>
            <person name="Soanes D.M."/>
            <person name="Talbot N.J."/>
            <person name="Templeton M."/>
            <person name="Yandava C."/>
            <person name="Yarden O."/>
            <person name="Zeng Q."/>
            <person name="Rollins J.A."/>
            <person name="Lebrun M.H."/>
            <person name="Dickman M."/>
        </authorList>
    </citation>
    <scope>NUCLEOTIDE SEQUENCE [LARGE SCALE GENOMIC DNA]</scope>
    <source>
        <strain evidence="2">T4</strain>
    </source>
</reference>
<gene>
    <name evidence="1" type="ORF">BofuT4_uP159340.1</name>
</gene>
<dbReference type="InParanoid" id="G2YU15"/>
<evidence type="ECO:0000313" key="2">
    <source>
        <dbReference type="Proteomes" id="UP000008177"/>
    </source>
</evidence>
<dbReference type="Proteomes" id="UP000008177">
    <property type="component" value="Unplaced contigs"/>
</dbReference>
<dbReference type="EMBL" id="FQ790353">
    <property type="protein sequence ID" value="CCD55113.1"/>
    <property type="molecule type" value="Genomic_DNA"/>
</dbReference>
<proteinExistence type="predicted"/>